<dbReference type="InterPro" id="IPR052155">
    <property type="entry name" value="Biofilm_reg_signaling"/>
</dbReference>
<dbReference type="CDD" id="cd01949">
    <property type="entry name" value="GGDEF"/>
    <property type="match status" value="1"/>
</dbReference>
<reference evidence="6" key="1">
    <citation type="submission" date="2023-02" db="EMBL/GenBank/DDBJ databases">
        <title>Pathogen: clinical or host-associated sample.</title>
        <authorList>
            <person name="Hergert J."/>
            <person name="Casey R."/>
            <person name="Wagner J."/>
            <person name="Young E.L."/>
            <person name="Oakeson K.F."/>
        </authorList>
    </citation>
    <scope>NUCLEOTIDE SEQUENCE</scope>
    <source>
        <strain evidence="6">2022CK-00830</strain>
    </source>
</reference>
<dbReference type="SMART" id="SM00267">
    <property type="entry name" value="GGDEF"/>
    <property type="match status" value="1"/>
</dbReference>
<dbReference type="PANTHER" id="PTHR44757">
    <property type="entry name" value="DIGUANYLATE CYCLASE DGCP"/>
    <property type="match status" value="1"/>
</dbReference>
<evidence type="ECO:0000259" key="5">
    <source>
        <dbReference type="PROSITE" id="PS50924"/>
    </source>
</evidence>
<name>A0AAX3MZ23_9BACL</name>
<dbReference type="PROSITE" id="PS50924">
    <property type="entry name" value="MHYT"/>
    <property type="match status" value="1"/>
</dbReference>
<dbReference type="InterPro" id="IPR035965">
    <property type="entry name" value="PAS-like_dom_sf"/>
</dbReference>
<dbReference type="Proteomes" id="UP001220962">
    <property type="component" value="Chromosome"/>
</dbReference>
<evidence type="ECO:0000259" key="2">
    <source>
        <dbReference type="PROSITE" id="PS50112"/>
    </source>
</evidence>
<feature type="transmembrane region" description="Helical" evidence="1">
    <location>
        <begin position="77"/>
        <end position="99"/>
    </location>
</feature>
<keyword evidence="1" id="KW-0472">Membrane</keyword>
<feature type="transmembrane region" description="Helical" evidence="1">
    <location>
        <begin position="12"/>
        <end position="32"/>
    </location>
</feature>
<dbReference type="SMART" id="SM00091">
    <property type="entry name" value="PAS"/>
    <property type="match status" value="1"/>
</dbReference>
<dbReference type="NCBIfam" id="TIGR00229">
    <property type="entry name" value="sensory_box"/>
    <property type="match status" value="1"/>
</dbReference>
<feature type="transmembrane region" description="Helical" evidence="1">
    <location>
        <begin position="138"/>
        <end position="162"/>
    </location>
</feature>
<dbReference type="PROSITE" id="PS50883">
    <property type="entry name" value="EAL"/>
    <property type="match status" value="1"/>
</dbReference>
<dbReference type="Gene3D" id="3.30.450.20">
    <property type="entry name" value="PAS domain"/>
    <property type="match status" value="1"/>
</dbReference>
<dbReference type="InterPro" id="IPR000014">
    <property type="entry name" value="PAS"/>
</dbReference>
<keyword evidence="1" id="KW-0812">Transmembrane</keyword>
<dbReference type="PROSITE" id="PS50112">
    <property type="entry name" value="PAS"/>
    <property type="match status" value="1"/>
</dbReference>
<feature type="transmembrane region" description="Helical" evidence="1">
    <location>
        <begin position="108"/>
        <end position="126"/>
    </location>
</feature>
<evidence type="ECO:0000259" key="4">
    <source>
        <dbReference type="PROSITE" id="PS50887"/>
    </source>
</evidence>
<dbReference type="EMBL" id="CP118101">
    <property type="protein sequence ID" value="WDH82366.1"/>
    <property type="molecule type" value="Genomic_DNA"/>
</dbReference>
<dbReference type="SUPFAM" id="SSF55073">
    <property type="entry name" value="Nucleotide cyclase"/>
    <property type="match status" value="1"/>
</dbReference>
<dbReference type="Pfam" id="PF00990">
    <property type="entry name" value="GGDEF"/>
    <property type="match status" value="1"/>
</dbReference>
<dbReference type="Gene3D" id="3.30.70.270">
    <property type="match status" value="1"/>
</dbReference>
<dbReference type="NCBIfam" id="TIGR00254">
    <property type="entry name" value="GGDEF"/>
    <property type="match status" value="1"/>
</dbReference>
<dbReference type="AlphaFoldDB" id="A0AAX3MZ23"/>
<dbReference type="FunFam" id="3.30.70.270:FF:000001">
    <property type="entry name" value="Diguanylate cyclase domain protein"/>
    <property type="match status" value="1"/>
</dbReference>
<dbReference type="GO" id="GO:0016020">
    <property type="term" value="C:membrane"/>
    <property type="evidence" value="ECO:0007669"/>
    <property type="project" value="UniProtKB-UniRule"/>
</dbReference>
<dbReference type="CDD" id="cd00130">
    <property type="entry name" value="PAS"/>
    <property type="match status" value="1"/>
</dbReference>
<dbReference type="FunFam" id="3.20.20.450:FF:000001">
    <property type="entry name" value="Cyclic di-GMP phosphodiesterase yahA"/>
    <property type="match status" value="1"/>
</dbReference>
<dbReference type="CDD" id="cd01948">
    <property type="entry name" value="EAL"/>
    <property type="match status" value="1"/>
</dbReference>
<dbReference type="InterPro" id="IPR035919">
    <property type="entry name" value="EAL_sf"/>
</dbReference>
<evidence type="ECO:0000259" key="3">
    <source>
        <dbReference type="PROSITE" id="PS50883"/>
    </source>
</evidence>
<dbReference type="InterPro" id="IPR029787">
    <property type="entry name" value="Nucleotide_cyclase"/>
</dbReference>
<feature type="transmembrane region" description="Helical" evidence="1">
    <location>
        <begin position="44"/>
        <end position="65"/>
    </location>
</feature>
<evidence type="ECO:0000313" key="6">
    <source>
        <dbReference type="EMBL" id="WDH82366.1"/>
    </source>
</evidence>
<feature type="domain" description="PAS" evidence="2">
    <location>
        <begin position="254"/>
        <end position="327"/>
    </location>
</feature>
<dbReference type="InterPro" id="IPR005330">
    <property type="entry name" value="MHYT_dom"/>
</dbReference>
<organism evidence="6 7">
    <name type="scientific">Paenibacillus urinalis</name>
    <dbReference type="NCBI Taxonomy" id="521520"/>
    <lineage>
        <taxon>Bacteria</taxon>
        <taxon>Bacillati</taxon>
        <taxon>Bacillota</taxon>
        <taxon>Bacilli</taxon>
        <taxon>Bacillales</taxon>
        <taxon>Paenibacillaceae</taxon>
        <taxon>Paenibacillus</taxon>
    </lineage>
</organism>
<evidence type="ECO:0000313" key="7">
    <source>
        <dbReference type="Proteomes" id="UP001220962"/>
    </source>
</evidence>
<feature type="domain" description="GGDEF" evidence="4">
    <location>
        <begin position="412"/>
        <end position="546"/>
    </location>
</feature>
<dbReference type="Gene3D" id="3.20.20.450">
    <property type="entry name" value="EAL domain"/>
    <property type="match status" value="1"/>
</dbReference>
<feature type="transmembrane region" description="Helical" evidence="1">
    <location>
        <begin position="174"/>
        <end position="197"/>
    </location>
</feature>
<dbReference type="RefSeq" id="WP_274359143.1">
    <property type="nucleotide sequence ID" value="NZ_CP118101.1"/>
</dbReference>
<dbReference type="Pfam" id="PF13426">
    <property type="entry name" value="PAS_9"/>
    <property type="match status" value="1"/>
</dbReference>
<protein>
    <submittedName>
        <fullName evidence="6">EAL domain-containing protein</fullName>
    </submittedName>
</protein>
<evidence type="ECO:0000256" key="1">
    <source>
        <dbReference type="PROSITE-ProRule" id="PRU00244"/>
    </source>
</evidence>
<dbReference type="PROSITE" id="PS50887">
    <property type="entry name" value="GGDEF"/>
    <property type="match status" value="1"/>
</dbReference>
<sequence>MEHNEHSVDQLLVLFSYLIAVVSSYNVLTLAGTLNRSKGANRAWLVYGAIVLGLGVWSMHFVGTMAGSTHLTVTYDLTLILASVVVGIGASFVTLYLVANESLSRTRLYLGASIIAAGIASMHYMGMEAMDVDIYYNWVYVVLSVLVAFLASVAALWLSFYFVKHPKYTKSWYYKKLAGALVMGAAISGMHYIGMLGSEYDMNPIHMDQSGVLLDQIWLGYLIAGGAMLTLGLSMIGLYVSRRFSHQEMEKQEQERWYKSLYDNNQDGVISVNLNHHIIGFNPAVERITGVAEEELKNRHIEEILPIFHPGEQERVREMYKKSVAGEKLSYESVIYNRSGSRVDLNMVHVPVIIEGKVTGHYIIVRDVTNEKQVRERNQFLAFHDDLTGLPNRRLINNVLADLIDRENSESQPFALMVMDLDRFKIINDSLGHLYGDLLLKEISKRIVHHTTDKNVVIGRIGGDEFSILLLDYTHESDAAELAERLMAVISEPYDMKGNNYYVSTSIGIAVYSVHGRDAIQLMKNADTAMYEVKKNGKNGYRFFSCELNAQVEQRVELEADLRRALERGEFLLHYQPQIRADDESIIGVEALVRWNHPTKGILPPGLFVPVAEDTGLIMELESRVLYEACRQMQSWHESGAPLISVAVNLSSHQFYHSSLTQQIKDVIEQTGLEAKYLELEITESLMMNPEVSSGVLKELANLGIRISLDDFGTGYSSLSYLKKLPINKLKIDRTFIQDIAHNDNDKAIVASIIDMAHHLNLNVIAEGIETKDQLEILSQHNCREVQGYYFSRPLPASELERVYLHP</sequence>
<dbReference type="Pfam" id="PF00563">
    <property type="entry name" value="EAL"/>
    <property type="match status" value="1"/>
</dbReference>
<gene>
    <name evidence="6" type="ORF">PUW23_23450</name>
</gene>
<dbReference type="InterPro" id="IPR000160">
    <property type="entry name" value="GGDEF_dom"/>
</dbReference>
<dbReference type="InterPro" id="IPR001633">
    <property type="entry name" value="EAL_dom"/>
</dbReference>
<dbReference type="InterPro" id="IPR043128">
    <property type="entry name" value="Rev_trsase/Diguanyl_cyclase"/>
</dbReference>
<accession>A0AAX3MZ23</accession>
<dbReference type="SUPFAM" id="SSF55785">
    <property type="entry name" value="PYP-like sensor domain (PAS domain)"/>
    <property type="match status" value="1"/>
</dbReference>
<dbReference type="Pfam" id="PF03707">
    <property type="entry name" value="MHYT"/>
    <property type="match status" value="3"/>
</dbReference>
<keyword evidence="1" id="KW-1133">Transmembrane helix</keyword>
<dbReference type="SUPFAM" id="SSF141868">
    <property type="entry name" value="EAL domain-like"/>
    <property type="match status" value="1"/>
</dbReference>
<dbReference type="PANTHER" id="PTHR44757:SF2">
    <property type="entry name" value="BIOFILM ARCHITECTURE MAINTENANCE PROTEIN MBAA"/>
    <property type="match status" value="1"/>
</dbReference>
<proteinExistence type="predicted"/>
<feature type="domain" description="MHYT" evidence="5">
    <location>
        <begin position="8"/>
        <end position="201"/>
    </location>
</feature>
<dbReference type="SMART" id="SM00052">
    <property type="entry name" value="EAL"/>
    <property type="match status" value="1"/>
</dbReference>
<feature type="domain" description="EAL" evidence="3">
    <location>
        <begin position="555"/>
        <end position="807"/>
    </location>
</feature>
<feature type="transmembrane region" description="Helical" evidence="1">
    <location>
        <begin position="217"/>
        <end position="240"/>
    </location>
</feature>